<organism evidence="1">
    <name type="scientific">bioreactor metagenome</name>
    <dbReference type="NCBI Taxonomy" id="1076179"/>
    <lineage>
        <taxon>unclassified sequences</taxon>
        <taxon>metagenomes</taxon>
        <taxon>ecological metagenomes</taxon>
    </lineage>
</organism>
<gene>
    <name evidence="1" type="ORF">SDC9_141807</name>
</gene>
<reference evidence="1" key="1">
    <citation type="submission" date="2019-08" db="EMBL/GenBank/DDBJ databases">
        <authorList>
            <person name="Kucharzyk K."/>
            <person name="Murdoch R.W."/>
            <person name="Higgins S."/>
            <person name="Loffler F."/>
        </authorList>
    </citation>
    <scope>NUCLEOTIDE SEQUENCE</scope>
</reference>
<evidence type="ECO:0000313" key="1">
    <source>
        <dbReference type="EMBL" id="MPM94659.1"/>
    </source>
</evidence>
<comment type="caution">
    <text evidence="1">The sequence shown here is derived from an EMBL/GenBank/DDBJ whole genome shotgun (WGS) entry which is preliminary data.</text>
</comment>
<proteinExistence type="predicted"/>
<sequence>MAYGVVRQIMYDPAKALSVEHHGDAVLRDVKIKISACLLQPRHQLSANLPQRFAQIRPLGFHHKVRAVQLRYLKQLVQQPVCPFAAGEDHAEAVCPLGFRDIR</sequence>
<dbReference type="EMBL" id="VSSQ01041255">
    <property type="protein sequence ID" value="MPM94659.1"/>
    <property type="molecule type" value="Genomic_DNA"/>
</dbReference>
<name>A0A645DZF9_9ZZZZ</name>
<protein>
    <submittedName>
        <fullName evidence="1">Uncharacterized protein</fullName>
    </submittedName>
</protein>
<dbReference type="AlphaFoldDB" id="A0A645DZF9"/>
<accession>A0A645DZF9</accession>